<name>A0A495QM78_9ACTN</name>
<feature type="transmembrane region" description="Helical" evidence="1">
    <location>
        <begin position="53"/>
        <end position="73"/>
    </location>
</feature>
<evidence type="ECO:0000256" key="1">
    <source>
        <dbReference type="SAM" id="Phobius"/>
    </source>
</evidence>
<keyword evidence="1" id="KW-0812">Transmembrane</keyword>
<comment type="caution">
    <text evidence="2">The sequence shown here is derived from an EMBL/GenBank/DDBJ whole genome shotgun (WGS) entry which is preliminary data.</text>
</comment>
<keyword evidence="1" id="KW-0472">Membrane</keyword>
<organism evidence="2 3">
    <name type="scientific">Actinomadura pelletieri DSM 43383</name>
    <dbReference type="NCBI Taxonomy" id="1120940"/>
    <lineage>
        <taxon>Bacteria</taxon>
        <taxon>Bacillati</taxon>
        <taxon>Actinomycetota</taxon>
        <taxon>Actinomycetes</taxon>
        <taxon>Streptosporangiales</taxon>
        <taxon>Thermomonosporaceae</taxon>
        <taxon>Actinomadura</taxon>
    </lineage>
</organism>
<evidence type="ECO:0000313" key="3">
    <source>
        <dbReference type="Proteomes" id="UP000274601"/>
    </source>
</evidence>
<gene>
    <name evidence="2" type="ORF">BZB76_4371</name>
</gene>
<dbReference type="EMBL" id="RBWU01000004">
    <property type="protein sequence ID" value="RKS73669.1"/>
    <property type="molecule type" value="Genomic_DNA"/>
</dbReference>
<dbReference type="Pfam" id="PF11755">
    <property type="entry name" value="DUF3311"/>
    <property type="match status" value="1"/>
</dbReference>
<feature type="transmembrane region" description="Helical" evidence="1">
    <location>
        <begin position="23"/>
        <end position="41"/>
    </location>
</feature>
<evidence type="ECO:0000313" key="2">
    <source>
        <dbReference type="EMBL" id="RKS73669.1"/>
    </source>
</evidence>
<accession>A0A495QM78</accession>
<reference evidence="2 3" key="1">
    <citation type="submission" date="2018-10" db="EMBL/GenBank/DDBJ databases">
        <title>Genomic Encyclopedia of Archaeal and Bacterial Type Strains, Phase II (KMG-II): from individual species to whole genera.</title>
        <authorList>
            <person name="Goeker M."/>
        </authorList>
    </citation>
    <scope>NUCLEOTIDE SEQUENCE [LARGE SCALE GENOMIC DNA]</scope>
    <source>
        <strain evidence="2 3">DSM 43383</strain>
    </source>
</reference>
<proteinExistence type="predicted"/>
<dbReference type="InterPro" id="IPR021741">
    <property type="entry name" value="DUF3311"/>
</dbReference>
<dbReference type="Proteomes" id="UP000274601">
    <property type="component" value="Unassembled WGS sequence"/>
</dbReference>
<keyword evidence="1" id="KW-1133">Transmembrane helix</keyword>
<keyword evidence="3" id="KW-1185">Reference proteome</keyword>
<protein>
    <submittedName>
        <fullName evidence="2">Uncharacterized protein DUF3311</fullName>
    </submittedName>
</protein>
<dbReference type="AlphaFoldDB" id="A0A495QM78"/>
<sequence length="80" mass="9094">MAPDDPNDPRPQPPPVDRSDRSVWNLLLIVPIVVPLLTFLYNGETPRLAGFPAFYWIQLAFIPLGVTCTLVVYRMTRKRG</sequence>